<sequence length="78" mass="9017">MSKLPELKETLNKYKNKNYNWTRTSPLFIIPIADAAVSFCVFEDDKEQQIILKVVSTREQKREGSEVNPVDSKKARTT</sequence>
<dbReference type="EMBL" id="WUAV01000006">
    <property type="protein sequence ID" value="KAF1745994.1"/>
    <property type="molecule type" value="Genomic_DNA"/>
</dbReference>
<dbReference type="GeneID" id="78777438"/>
<evidence type="ECO:0000313" key="3">
    <source>
        <dbReference type="Proteomes" id="UP000483820"/>
    </source>
</evidence>
<gene>
    <name evidence="2" type="ORF">GCK72_022445</name>
</gene>
<organism evidence="2 3">
    <name type="scientific">Caenorhabditis remanei</name>
    <name type="common">Caenorhabditis vulgaris</name>
    <dbReference type="NCBI Taxonomy" id="31234"/>
    <lineage>
        <taxon>Eukaryota</taxon>
        <taxon>Metazoa</taxon>
        <taxon>Ecdysozoa</taxon>
        <taxon>Nematoda</taxon>
        <taxon>Chromadorea</taxon>
        <taxon>Rhabditida</taxon>
        <taxon>Rhabditina</taxon>
        <taxon>Rhabditomorpha</taxon>
        <taxon>Rhabditoidea</taxon>
        <taxon>Rhabditidae</taxon>
        <taxon>Peloderinae</taxon>
        <taxon>Caenorhabditis</taxon>
    </lineage>
</organism>
<accession>A0A6A5FTW0</accession>
<name>A0A6A5FTW0_CAERE</name>
<dbReference type="AlphaFoldDB" id="A0A6A5FTW0"/>
<dbReference type="RefSeq" id="XP_053578397.1">
    <property type="nucleotide sequence ID" value="XM_053734831.1"/>
</dbReference>
<evidence type="ECO:0000313" key="2">
    <source>
        <dbReference type="EMBL" id="KAF1745994.1"/>
    </source>
</evidence>
<reference evidence="2 3" key="1">
    <citation type="submission" date="2019-12" db="EMBL/GenBank/DDBJ databases">
        <title>Chromosome-level assembly of the Caenorhabditis remanei genome.</title>
        <authorList>
            <person name="Teterina A.A."/>
            <person name="Willis J.H."/>
            <person name="Phillips P.C."/>
        </authorList>
    </citation>
    <scope>NUCLEOTIDE SEQUENCE [LARGE SCALE GENOMIC DNA]</scope>
    <source>
        <strain evidence="2 3">PX506</strain>
        <tissue evidence="2">Whole organism</tissue>
    </source>
</reference>
<dbReference type="KEGG" id="crq:GCK72_022445"/>
<evidence type="ECO:0000256" key="1">
    <source>
        <dbReference type="SAM" id="MobiDB-lite"/>
    </source>
</evidence>
<protein>
    <submittedName>
        <fullName evidence="2">Uncharacterized protein</fullName>
    </submittedName>
</protein>
<dbReference type="Proteomes" id="UP000483820">
    <property type="component" value="Chromosome X"/>
</dbReference>
<proteinExistence type="predicted"/>
<comment type="caution">
    <text evidence="2">The sequence shown here is derived from an EMBL/GenBank/DDBJ whole genome shotgun (WGS) entry which is preliminary data.</text>
</comment>
<dbReference type="CTD" id="78777438"/>
<feature type="region of interest" description="Disordered" evidence="1">
    <location>
        <begin position="58"/>
        <end position="78"/>
    </location>
</feature>